<evidence type="ECO:0000313" key="2">
    <source>
        <dbReference type="Proteomes" id="UP001164746"/>
    </source>
</evidence>
<name>A0ABY7ECK7_MYAAR</name>
<keyword evidence="2" id="KW-1185">Reference proteome</keyword>
<reference evidence="1" key="1">
    <citation type="submission" date="2022-11" db="EMBL/GenBank/DDBJ databases">
        <title>Centuries of genome instability and evolution in soft-shell clam transmissible cancer (bioRxiv).</title>
        <authorList>
            <person name="Hart S.F.M."/>
            <person name="Yonemitsu M.A."/>
            <person name="Giersch R.M."/>
            <person name="Beal B.F."/>
            <person name="Arriagada G."/>
            <person name="Davis B.W."/>
            <person name="Ostrander E.A."/>
            <person name="Goff S.P."/>
            <person name="Metzger M.J."/>
        </authorList>
    </citation>
    <scope>NUCLEOTIDE SEQUENCE</scope>
    <source>
        <strain evidence="1">MELC-2E11</strain>
        <tissue evidence="1">Siphon/mantle</tissue>
    </source>
</reference>
<gene>
    <name evidence="1" type="ORF">MAR_016857</name>
</gene>
<sequence length="135" mass="14401">MNYLMETLDDMIVLASLCLSPDVVNATVPLSLEAQGKVKHLQHGFFEEGILTVQQASLVDLAYVASMQVDDLIQTETVCNVDGLKVARVITGFHGDGDSGHLLGEVGVDGFVQGPCNCGCILPVLMPTDLQGRNN</sequence>
<organism evidence="1 2">
    <name type="scientific">Mya arenaria</name>
    <name type="common">Soft-shell clam</name>
    <dbReference type="NCBI Taxonomy" id="6604"/>
    <lineage>
        <taxon>Eukaryota</taxon>
        <taxon>Metazoa</taxon>
        <taxon>Spiralia</taxon>
        <taxon>Lophotrochozoa</taxon>
        <taxon>Mollusca</taxon>
        <taxon>Bivalvia</taxon>
        <taxon>Autobranchia</taxon>
        <taxon>Heteroconchia</taxon>
        <taxon>Euheterodonta</taxon>
        <taxon>Imparidentia</taxon>
        <taxon>Neoheterodontei</taxon>
        <taxon>Myida</taxon>
        <taxon>Myoidea</taxon>
        <taxon>Myidae</taxon>
        <taxon>Mya</taxon>
    </lineage>
</organism>
<protein>
    <submittedName>
        <fullName evidence="1">Uncharacterized protein</fullName>
    </submittedName>
</protein>
<proteinExistence type="predicted"/>
<dbReference type="EMBL" id="CP111017">
    <property type="protein sequence ID" value="WAR06899.1"/>
    <property type="molecule type" value="Genomic_DNA"/>
</dbReference>
<dbReference type="Proteomes" id="UP001164746">
    <property type="component" value="Chromosome 6"/>
</dbReference>
<evidence type="ECO:0000313" key="1">
    <source>
        <dbReference type="EMBL" id="WAR06899.1"/>
    </source>
</evidence>
<accession>A0ABY7ECK7</accession>